<organism evidence="1 2">
    <name type="scientific">Listeria booriae</name>
    <dbReference type="NCBI Taxonomy" id="1552123"/>
    <lineage>
        <taxon>Bacteria</taxon>
        <taxon>Bacillati</taxon>
        <taxon>Bacillota</taxon>
        <taxon>Bacilli</taxon>
        <taxon>Bacillales</taxon>
        <taxon>Listeriaceae</taxon>
        <taxon>Listeria</taxon>
    </lineage>
</organism>
<gene>
    <name evidence="1" type="ORF">HB847_02965</name>
</gene>
<dbReference type="EMBL" id="JAARPL010000002">
    <property type="protein sequence ID" value="MBC1371317.1"/>
    <property type="molecule type" value="Genomic_DNA"/>
</dbReference>
<dbReference type="Proteomes" id="UP000591929">
    <property type="component" value="Unassembled WGS sequence"/>
</dbReference>
<name>A0A841Y4S9_9LIST</name>
<evidence type="ECO:0000313" key="1">
    <source>
        <dbReference type="EMBL" id="MBC1371317.1"/>
    </source>
</evidence>
<evidence type="ECO:0008006" key="3">
    <source>
        <dbReference type="Google" id="ProtNLM"/>
    </source>
</evidence>
<sequence>MDFLTIHNLLLRDPNLLLPLLDLSNMGEKHFDFYHVKSLDNNQSLVLPNEGKIIHVITGMLLQQISSKIEDKTYVNAIWQEDDFIFHNVFQQGNYEYIGLGDVDIAVYDANLVLQEVSKQPFFTDLIIDILKRQEQQFYLYSSMLTKSSEDRIIDILQRVSYKGHKGYHIPKIVNYRLLAKCCQVTPRTAKMKLEKLEKSNKIINFKENRILLY</sequence>
<accession>A0A841Y4S9</accession>
<comment type="caution">
    <text evidence="1">The sequence shown here is derived from an EMBL/GenBank/DDBJ whole genome shotgun (WGS) entry which is preliminary data.</text>
</comment>
<reference evidence="1 2" key="1">
    <citation type="submission" date="2020-03" db="EMBL/GenBank/DDBJ databases">
        <title>Soil Listeria distribution.</title>
        <authorList>
            <person name="Liao J."/>
            <person name="Wiedmann M."/>
        </authorList>
    </citation>
    <scope>NUCLEOTIDE SEQUENCE [LARGE SCALE GENOMIC DNA]</scope>
    <source>
        <strain evidence="1 2">FSL L7-1681</strain>
    </source>
</reference>
<dbReference type="RefSeq" id="WP_185376029.1">
    <property type="nucleotide sequence ID" value="NZ_JAARPL010000002.1"/>
</dbReference>
<dbReference type="AlphaFoldDB" id="A0A841Y4S9"/>
<protein>
    <recommendedName>
        <fullName evidence="3">Crp/Fnr family transcriptional regulator</fullName>
    </recommendedName>
</protein>
<proteinExistence type="predicted"/>
<evidence type="ECO:0000313" key="2">
    <source>
        <dbReference type="Proteomes" id="UP000591929"/>
    </source>
</evidence>